<dbReference type="Pfam" id="PF14218">
    <property type="entry name" value="COP23"/>
    <property type="match status" value="1"/>
</dbReference>
<comment type="caution">
    <text evidence="2">The sequence shown here is derived from an EMBL/GenBank/DDBJ whole genome shotgun (WGS) entry which is preliminary data.</text>
</comment>
<reference evidence="2" key="1">
    <citation type="journal article" date="2015" name="ISME J.">
        <title>Draft Genome Sequence of Streptomyces incarnatus NRRL8089, which Produces the Nucleoside Antibiotic Sinefungin.</title>
        <authorList>
            <person name="Oshima K."/>
            <person name="Hattori M."/>
            <person name="Shimizu H."/>
            <person name="Fukuda K."/>
            <person name="Nemoto M."/>
            <person name="Inagaki K."/>
            <person name="Tamura T."/>
        </authorList>
    </citation>
    <scope>NUCLEOTIDE SEQUENCE</scope>
    <source>
        <strain evidence="2">FACHB-1375</strain>
    </source>
</reference>
<dbReference type="EMBL" id="JACJPW010000006">
    <property type="protein sequence ID" value="MBD2180223.1"/>
    <property type="molecule type" value="Genomic_DNA"/>
</dbReference>
<evidence type="ECO:0000313" key="2">
    <source>
        <dbReference type="EMBL" id="MBD2180223.1"/>
    </source>
</evidence>
<evidence type="ECO:0000313" key="3">
    <source>
        <dbReference type="Proteomes" id="UP000641646"/>
    </source>
</evidence>
<reference evidence="2" key="2">
    <citation type="submission" date="2020-08" db="EMBL/GenBank/DDBJ databases">
        <authorList>
            <person name="Chen M."/>
            <person name="Teng W."/>
            <person name="Zhao L."/>
            <person name="Hu C."/>
            <person name="Zhou Y."/>
            <person name="Han B."/>
            <person name="Song L."/>
            <person name="Shu W."/>
        </authorList>
    </citation>
    <scope>NUCLEOTIDE SEQUENCE</scope>
    <source>
        <strain evidence="2">FACHB-1375</strain>
    </source>
</reference>
<accession>A0A926VAF7</accession>
<feature type="compositionally biased region" description="Low complexity" evidence="1">
    <location>
        <begin position="189"/>
        <end position="203"/>
    </location>
</feature>
<sequence>MLFKEITTQKTWKVFTKVVATGAIALSSIAIGTPPSPAQNAAARGFFCDTSSGTPVTIYQNAQGTQEPWIRWVSNAFASSGYNPQTRCQEVSGRLETYRRNKQLKYITVGVMNGQRVVCTASQVNGRCENLIFTLKSNQDAVRTLNNLLAWREGQAGAPSLRESGAIPYIDVSGRLGDDGNSEMPPSVSQPSNTQPMPQQPNNNGGGSREL</sequence>
<proteinExistence type="predicted"/>
<evidence type="ECO:0000256" key="1">
    <source>
        <dbReference type="SAM" id="MobiDB-lite"/>
    </source>
</evidence>
<feature type="region of interest" description="Disordered" evidence="1">
    <location>
        <begin position="170"/>
        <end position="211"/>
    </location>
</feature>
<gene>
    <name evidence="2" type="ORF">H6G03_03685</name>
</gene>
<dbReference type="InterPro" id="IPR025478">
    <property type="entry name" value="COP23"/>
</dbReference>
<dbReference type="AlphaFoldDB" id="A0A926VAF7"/>
<organism evidence="2 3">
    <name type="scientific">Aerosakkonema funiforme FACHB-1375</name>
    <dbReference type="NCBI Taxonomy" id="2949571"/>
    <lineage>
        <taxon>Bacteria</taxon>
        <taxon>Bacillati</taxon>
        <taxon>Cyanobacteriota</taxon>
        <taxon>Cyanophyceae</taxon>
        <taxon>Oscillatoriophycideae</taxon>
        <taxon>Aerosakkonematales</taxon>
        <taxon>Aerosakkonemataceae</taxon>
        <taxon>Aerosakkonema</taxon>
    </lineage>
</organism>
<name>A0A926VAF7_9CYAN</name>
<dbReference type="Proteomes" id="UP000641646">
    <property type="component" value="Unassembled WGS sequence"/>
</dbReference>
<protein>
    <submittedName>
        <fullName evidence="2">Uncharacterized protein</fullName>
    </submittedName>
</protein>
<keyword evidence="3" id="KW-1185">Reference proteome</keyword>